<feature type="compositionally biased region" description="Basic and acidic residues" evidence="3">
    <location>
        <begin position="1205"/>
        <end position="1231"/>
    </location>
</feature>
<dbReference type="GO" id="GO:0005085">
    <property type="term" value="F:guanyl-nucleotide exchange factor activity"/>
    <property type="evidence" value="ECO:0007669"/>
    <property type="project" value="UniProtKB-KW"/>
</dbReference>
<feature type="domain" description="N-terminal Ras-GEF" evidence="5">
    <location>
        <begin position="152"/>
        <end position="272"/>
    </location>
</feature>
<evidence type="ECO:0000256" key="2">
    <source>
        <dbReference type="PROSITE-ProRule" id="PRU00168"/>
    </source>
</evidence>
<dbReference type="InterPro" id="IPR023578">
    <property type="entry name" value="Ras_GEF_dom_sf"/>
</dbReference>
<dbReference type="InterPro" id="IPR001895">
    <property type="entry name" value="RASGEF_cat_dom"/>
</dbReference>
<dbReference type="OrthoDB" id="546434at2759"/>
<reference evidence="6 7" key="1">
    <citation type="submission" date="2012-10" db="EMBL/GenBank/DDBJ databases">
        <authorList>
            <person name="Zafar N."/>
            <person name="Inman J."/>
            <person name="Hall N."/>
            <person name="Lorenzi H."/>
            <person name="Caler E."/>
        </authorList>
    </citation>
    <scope>NUCLEOTIDE SEQUENCE [LARGE SCALE GENOMIC DNA]</scope>
    <source>
        <strain evidence="6 7">IP1</strain>
    </source>
</reference>
<feature type="region of interest" description="Disordered" evidence="3">
    <location>
        <begin position="1147"/>
        <end position="1171"/>
    </location>
</feature>
<dbReference type="KEGG" id="eiv:EIN_327500"/>
<organism evidence="6 7">
    <name type="scientific">Entamoeba invadens IP1</name>
    <dbReference type="NCBI Taxonomy" id="370355"/>
    <lineage>
        <taxon>Eukaryota</taxon>
        <taxon>Amoebozoa</taxon>
        <taxon>Evosea</taxon>
        <taxon>Archamoebae</taxon>
        <taxon>Mastigamoebida</taxon>
        <taxon>Entamoebidae</taxon>
        <taxon>Entamoeba</taxon>
    </lineage>
</organism>
<dbReference type="SUPFAM" id="SSF48366">
    <property type="entry name" value="Ras GEF"/>
    <property type="match status" value="1"/>
</dbReference>
<dbReference type="InterPro" id="IPR008937">
    <property type="entry name" value="Ras-like_GEF"/>
</dbReference>
<protein>
    <submittedName>
        <fullName evidence="6">Guanine nucleotide exchange factor, putative</fullName>
    </submittedName>
</protein>
<feature type="region of interest" description="Disordered" evidence="3">
    <location>
        <begin position="1198"/>
        <end position="1231"/>
    </location>
</feature>
<dbReference type="Gene3D" id="1.20.870.10">
    <property type="entry name" value="Son of sevenless (SoS) protein Chain: S domain 1"/>
    <property type="match status" value="1"/>
</dbReference>
<dbReference type="InterPro" id="IPR019804">
    <property type="entry name" value="Ras_G-nucl-exch_fac_CS"/>
</dbReference>
<dbReference type="VEuPathDB" id="AmoebaDB:EIN_327500"/>
<name>A0A0A1U0M5_ENTIV</name>
<dbReference type="EMBL" id="KB207015">
    <property type="protein sequence ID" value="ELP86103.1"/>
    <property type="molecule type" value="Genomic_DNA"/>
</dbReference>
<dbReference type="Pfam" id="PF00617">
    <property type="entry name" value="RasGEF"/>
    <property type="match status" value="1"/>
</dbReference>
<dbReference type="GO" id="GO:0005886">
    <property type="term" value="C:plasma membrane"/>
    <property type="evidence" value="ECO:0007669"/>
    <property type="project" value="TreeGrafter"/>
</dbReference>
<sequence length="1248" mass="142950">MQRQCYNYNLSHYCPTRREVRAMVTTKTSESLKGYMLNPRTVVSEQRVQIRLTREVEYLSGNKKGYLKMDKQYEKYSNQHIPQNSTEKDEKVELQMLHKSQRLEEPLVLKNDELTPPPNTEKLPYHEEDAKALSPENLLIKPSTSGFVQKDKEGKILKGDVPGIVDLFCNDERNNLMKAFVWTYTSFCTTTEMLNVIIERYETACNDDEKGSLLVRARIISAIKYWIENVWNVIKTNEKPIDDTMKVLLNTLRVYGMNREYKLISSCFRRATSGVEVQFVQMHQNVELPIPTYADITGAILAEDVFNNTHPIEYARQVTLVVSEKFRKVKLYEMLLWANGEKDRCVNIIALQTFFNGLQNYFTTMILNATDISKRIGIIERLIKIAGFCFSYRNFDTLLCILLLFGTSAIHRLKRTFDGIAEKSKTVLKTLKEFSVPDNNWDTLRKETKKSVGKPMVPYIGLILSDLTFTNYGNKTKENGLINFGKCQQISSILEQVVFMHQQTFFQILVPQPDIQLLIEKSASFDKKDILDDKRSYELSNVTEPKVSVIVPLSSGCTRLTLHIPGRPLVVVAARDSNVPLNRLFLETLGCDVSRSQLFVFYSGQSVNEVTSPFSPVSQIKIAVNESEVLLTALNKTMFVNVVFEFNGVMCRTMAPMDPTIPLEQMLPILKMFSQTPSYPILVKNNKVIGLMQLSATLDEIAWEDENTIYFLPFTSLKNTLSDVSYDSLRFKTTRFFMPFTLRHEETMATLVIVDLMVVLYIENTFKSVYPIDQISLEYDPWKNSIRLGLLENELFDATLSPPVTLYGKFEVISEFIEKLCVISPFQRKTRLFGTKRNKISCDALGIPKKFLTIVKSLFDSGVLKNESCFDVDKNEVLLYEKQFEEKNVFHLESAPGLLILYLVSLHQPLLPRDHTKHFVSFDFLDKEDKDELLRRAFEDLDEMEPITIVVIQLLAFHYSLSKTTTPQFFEDLLFENMPVPGLSGRVLDYLIKNSSVIVPKLLKISSPKFGPILPVTDFLPTQTILEIVQIYSSTNVSSQQSEELLRKNIKIIPHIFESITSCETPRRLAKRNMHRLESLSPTKQKSKLTLTDLSNSPDSFENSPEITDKKFEKVEPSKSPIKQLNYRFDTHGRVINNSLLPSNVLAPSLTTNSAPLSSSESRSSLAEENTPTSVLYSLPETKKFNHSKIVLKKIETGQTQQDAQLKEDKDVAYTGYRSEKNSPRLQLREVEKKRLTDEELSRLVGHA</sequence>
<dbReference type="Proteomes" id="UP000014680">
    <property type="component" value="Unassembled WGS sequence"/>
</dbReference>
<dbReference type="InterPro" id="IPR036964">
    <property type="entry name" value="RASGEF_cat_dom_sf"/>
</dbReference>
<dbReference type="GO" id="GO:0007265">
    <property type="term" value="P:Ras protein signal transduction"/>
    <property type="evidence" value="ECO:0007669"/>
    <property type="project" value="TreeGrafter"/>
</dbReference>
<gene>
    <name evidence="6" type="ORF">EIN_327500</name>
</gene>
<feature type="compositionally biased region" description="Polar residues" evidence="3">
    <location>
        <begin position="1080"/>
        <end position="1106"/>
    </location>
</feature>
<dbReference type="PANTHER" id="PTHR23113:SF368">
    <property type="entry name" value="CELL DIVISION CONTROL PROTEIN 25"/>
    <property type="match status" value="1"/>
</dbReference>
<dbReference type="SMART" id="SM00229">
    <property type="entry name" value="RasGEFN"/>
    <property type="match status" value="1"/>
</dbReference>
<keyword evidence="1 2" id="KW-0344">Guanine-nucleotide releasing factor</keyword>
<dbReference type="Gene3D" id="1.10.840.10">
    <property type="entry name" value="Ras guanine-nucleotide exchange factors catalytic domain"/>
    <property type="match status" value="1"/>
</dbReference>
<evidence type="ECO:0000313" key="7">
    <source>
        <dbReference type="Proteomes" id="UP000014680"/>
    </source>
</evidence>
<dbReference type="Pfam" id="PF00618">
    <property type="entry name" value="RasGEF_N"/>
    <property type="match status" value="1"/>
</dbReference>
<dbReference type="RefSeq" id="XP_004185449.1">
    <property type="nucleotide sequence ID" value="XM_004185401.1"/>
</dbReference>
<evidence type="ECO:0000313" key="6">
    <source>
        <dbReference type="EMBL" id="ELP86103.1"/>
    </source>
</evidence>
<accession>A0A0A1U0M5</accession>
<dbReference type="PROSITE" id="PS50009">
    <property type="entry name" value="RASGEF_CAT"/>
    <property type="match status" value="1"/>
</dbReference>
<dbReference type="PANTHER" id="PTHR23113">
    <property type="entry name" value="GUANINE NUCLEOTIDE EXCHANGE FACTOR"/>
    <property type="match status" value="1"/>
</dbReference>
<dbReference type="InterPro" id="IPR000651">
    <property type="entry name" value="Ras-like_Gua-exchang_fac_N"/>
</dbReference>
<dbReference type="PROSITE" id="PS00720">
    <property type="entry name" value="RASGEF"/>
    <property type="match status" value="1"/>
</dbReference>
<dbReference type="PROSITE" id="PS50212">
    <property type="entry name" value="RASGEF_NTER"/>
    <property type="match status" value="1"/>
</dbReference>
<dbReference type="CDD" id="cd06224">
    <property type="entry name" value="REM"/>
    <property type="match status" value="1"/>
</dbReference>
<evidence type="ECO:0000256" key="1">
    <source>
        <dbReference type="ARBA" id="ARBA00022658"/>
    </source>
</evidence>
<dbReference type="AlphaFoldDB" id="A0A0A1U0M5"/>
<evidence type="ECO:0000256" key="3">
    <source>
        <dbReference type="SAM" id="MobiDB-lite"/>
    </source>
</evidence>
<keyword evidence="7" id="KW-1185">Reference proteome</keyword>
<dbReference type="GeneID" id="14885056"/>
<proteinExistence type="predicted"/>
<feature type="compositionally biased region" description="Low complexity" evidence="3">
    <location>
        <begin position="1154"/>
        <end position="1169"/>
    </location>
</feature>
<feature type="region of interest" description="Disordered" evidence="3">
    <location>
        <begin position="1076"/>
        <end position="1115"/>
    </location>
</feature>
<evidence type="ECO:0000259" key="5">
    <source>
        <dbReference type="PROSITE" id="PS50212"/>
    </source>
</evidence>
<feature type="domain" description="Ras-GEF" evidence="4">
    <location>
        <begin position="310"/>
        <end position="546"/>
    </location>
</feature>
<evidence type="ECO:0000259" key="4">
    <source>
        <dbReference type="PROSITE" id="PS50009"/>
    </source>
</evidence>
<dbReference type="SMART" id="SM00147">
    <property type="entry name" value="RasGEF"/>
    <property type="match status" value="1"/>
</dbReference>